<gene>
    <name evidence="1" type="ORF">H8705_13395</name>
</gene>
<dbReference type="Proteomes" id="UP000623678">
    <property type="component" value="Unassembled WGS sequence"/>
</dbReference>
<proteinExistence type="predicted"/>
<dbReference type="EMBL" id="JACRTD010000017">
    <property type="protein sequence ID" value="MBC8586574.1"/>
    <property type="molecule type" value="Genomic_DNA"/>
</dbReference>
<organism evidence="1 2">
    <name type="scientific">Youxingia wuxianensis</name>
    <dbReference type="NCBI Taxonomy" id="2763678"/>
    <lineage>
        <taxon>Bacteria</taxon>
        <taxon>Bacillati</taxon>
        <taxon>Bacillota</taxon>
        <taxon>Clostridia</taxon>
        <taxon>Eubacteriales</taxon>
        <taxon>Oscillospiraceae</taxon>
        <taxon>Youxingia</taxon>
    </lineage>
</organism>
<keyword evidence="2" id="KW-1185">Reference proteome</keyword>
<protein>
    <submittedName>
        <fullName evidence="1">Uncharacterized protein</fullName>
    </submittedName>
</protein>
<name>A0A926II36_9FIRM</name>
<evidence type="ECO:0000313" key="1">
    <source>
        <dbReference type="EMBL" id="MBC8586574.1"/>
    </source>
</evidence>
<comment type="caution">
    <text evidence="1">The sequence shown here is derived from an EMBL/GenBank/DDBJ whole genome shotgun (WGS) entry which is preliminary data.</text>
</comment>
<reference evidence="1" key="1">
    <citation type="submission" date="2020-08" db="EMBL/GenBank/DDBJ databases">
        <title>Genome public.</title>
        <authorList>
            <person name="Liu C."/>
            <person name="Sun Q."/>
        </authorList>
    </citation>
    <scope>NUCLEOTIDE SEQUENCE</scope>
    <source>
        <strain evidence="1">NSJ-64</strain>
    </source>
</reference>
<sequence>MKSLNSFLNPKRKKEIRFKLPAFEDEFVMRPLTLKEDLKLAEEYGDKSNTEMMIAYVANSLVTPDLRDNNFLEALSEREGRKILDPVDALKCIVNGAETASLIKVYNDFNEVTVKFSDKVDEAKN</sequence>
<accession>A0A926II36</accession>
<evidence type="ECO:0000313" key="2">
    <source>
        <dbReference type="Proteomes" id="UP000623678"/>
    </source>
</evidence>
<dbReference type="RefSeq" id="WP_262396293.1">
    <property type="nucleotide sequence ID" value="NZ_JACRTD010000017.1"/>
</dbReference>
<dbReference type="AlphaFoldDB" id="A0A926II36"/>